<dbReference type="SUPFAM" id="SSF54909">
    <property type="entry name" value="Dimeric alpha+beta barrel"/>
    <property type="match status" value="1"/>
</dbReference>
<comment type="caution">
    <text evidence="2">The sequence shown here is derived from an EMBL/GenBank/DDBJ whole genome shotgun (WGS) entry which is preliminary data.</text>
</comment>
<protein>
    <submittedName>
        <fullName evidence="2">Antibiotic biosynthesis monooxygenase</fullName>
    </submittedName>
</protein>
<proteinExistence type="predicted"/>
<reference evidence="2 3" key="1">
    <citation type="submission" date="2019-12" db="EMBL/GenBank/DDBJ databases">
        <title>Isolation and characterization of three novel carbon monoxide-oxidizing members of Halobacteria from salione crusts and soils.</title>
        <authorList>
            <person name="Myers M.R."/>
            <person name="King G.M."/>
        </authorList>
    </citation>
    <scope>NUCLEOTIDE SEQUENCE [LARGE SCALE GENOMIC DNA]</scope>
    <source>
        <strain evidence="2 3">WSH3</strain>
    </source>
</reference>
<dbReference type="InterPro" id="IPR011008">
    <property type="entry name" value="Dimeric_a/b-barrel"/>
</dbReference>
<keyword evidence="2" id="KW-0560">Oxidoreductase</keyword>
<dbReference type="RefSeq" id="WP_159765028.1">
    <property type="nucleotide sequence ID" value="NZ_WUUT01000006.1"/>
</dbReference>
<dbReference type="PROSITE" id="PS51725">
    <property type="entry name" value="ABM"/>
    <property type="match status" value="1"/>
</dbReference>
<dbReference type="Gene3D" id="3.30.70.100">
    <property type="match status" value="1"/>
</dbReference>
<keyword evidence="3" id="KW-1185">Reference proteome</keyword>
<organism evidence="2 3">
    <name type="scientific">Halovenus carboxidivorans</name>
    <dbReference type="NCBI Taxonomy" id="2692199"/>
    <lineage>
        <taxon>Archaea</taxon>
        <taxon>Methanobacteriati</taxon>
        <taxon>Methanobacteriota</taxon>
        <taxon>Stenosarchaea group</taxon>
        <taxon>Halobacteria</taxon>
        <taxon>Halobacteriales</taxon>
        <taxon>Haloarculaceae</taxon>
        <taxon>Halovenus</taxon>
    </lineage>
</organism>
<evidence type="ECO:0000259" key="1">
    <source>
        <dbReference type="PROSITE" id="PS51725"/>
    </source>
</evidence>
<dbReference type="Proteomes" id="UP000466535">
    <property type="component" value="Unassembled WGS sequence"/>
</dbReference>
<evidence type="ECO:0000313" key="3">
    <source>
        <dbReference type="Proteomes" id="UP000466535"/>
    </source>
</evidence>
<dbReference type="OrthoDB" id="8931at2157"/>
<feature type="domain" description="ABM" evidence="1">
    <location>
        <begin position="2"/>
        <end position="91"/>
    </location>
</feature>
<dbReference type="InterPro" id="IPR050744">
    <property type="entry name" value="AI-2_Isomerase_LsrG"/>
</dbReference>
<gene>
    <name evidence="2" type="ORF">GRX03_14970</name>
</gene>
<dbReference type="EMBL" id="WUUT01000006">
    <property type="protein sequence ID" value="MXR52900.1"/>
    <property type="molecule type" value="Genomic_DNA"/>
</dbReference>
<dbReference type="Pfam" id="PF03992">
    <property type="entry name" value="ABM"/>
    <property type="match status" value="1"/>
</dbReference>
<dbReference type="InterPro" id="IPR007138">
    <property type="entry name" value="ABM_dom"/>
</dbReference>
<keyword evidence="2" id="KW-0503">Monooxygenase</keyword>
<sequence>MYVVHTTIPLDPDCGDELVDRVDDLVERSRNEDGTVRYRAMRDLTEGNLLRFFEQYEDADAAEAHTNSEEYRRFNELLPEVVDGKIETLQFETDEVHAVEFTAADAVDALE</sequence>
<dbReference type="AlphaFoldDB" id="A0A6B0TDA2"/>
<dbReference type="PANTHER" id="PTHR33336:SF15">
    <property type="entry name" value="ABM DOMAIN-CONTAINING PROTEIN"/>
    <property type="match status" value="1"/>
</dbReference>
<accession>A0A6B0TDA2</accession>
<dbReference type="PANTHER" id="PTHR33336">
    <property type="entry name" value="QUINOL MONOOXYGENASE YGIN-RELATED"/>
    <property type="match status" value="1"/>
</dbReference>
<dbReference type="GO" id="GO:0004497">
    <property type="term" value="F:monooxygenase activity"/>
    <property type="evidence" value="ECO:0007669"/>
    <property type="project" value="UniProtKB-KW"/>
</dbReference>
<name>A0A6B0TDA2_9EURY</name>
<evidence type="ECO:0000313" key="2">
    <source>
        <dbReference type="EMBL" id="MXR52900.1"/>
    </source>
</evidence>